<protein>
    <recommendedName>
        <fullName evidence="6">Beta-xylanase</fullName>
        <ecNumber evidence="6">3.2.1.8</ecNumber>
    </recommendedName>
</protein>
<dbReference type="EMBL" id="JBELPZ010000002">
    <property type="protein sequence ID" value="MFL9843596.1"/>
    <property type="molecule type" value="Genomic_DNA"/>
</dbReference>
<evidence type="ECO:0000256" key="5">
    <source>
        <dbReference type="PROSITE-ProRule" id="PRU10061"/>
    </source>
</evidence>
<proteinExistence type="inferred from homology"/>
<dbReference type="Proteomes" id="UP001629156">
    <property type="component" value="Unassembled WGS sequence"/>
</dbReference>
<comment type="similarity">
    <text evidence="6">Belongs to the glycosyl hydrolase 10 (cellulase F) family.</text>
</comment>
<evidence type="ECO:0000256" key="6">
    <source>
        <dbReference type="RuleBase" id="RU361174"/>
    </source>
</evidence>
<dbReference type="PROSITE" id="PS51760">
    <property type="entry name" value="GH10_2"/>
    <property type="match status" value="1"/>
</dbReference>
<comment type="catalytic activity">
    <reaction evidence="6">
        <text>Endohydrolysis of (1-&gt;4)-beta-D-xylosidic linkages in xylans.</text>
        <dbReference type="EC" id="3.2.1.8"/>
    </reaction>
</comment>
<dbReference type="PROSITE" id="PS00591">
    <property type="entry name" value="GH10_1"/>
    <property type="match status" value="1"/>
</dbReference>
<dbReference type="InterPro" id="IPR017853">
    <property type="entry name" value="GH"/>
</dbReference>
<dbReference type="PRINTS" id="PR00134">
    <property type="entry name" value="GLHYDRLASE10"/>
</dbReference>
<dbReference type="RefSeq" id="WP_408083850.1">
    <property type="nucleotide sequence ID" value="NZ_JBELPZ010000002.1"/>
</dbReference>
<keyword evidence="7" id="KW-0732">Signal</keyword>
<evidence type="ECO:0000256" key="1">
    <source>
        <dbReference type="ARBA" id="ARBA00022801"/>
    </source>
</evidence>
<keyword evidence="4 6" id="KW-0624">Polysaccharide degradation</keyword>
<feature type="active site" description="Nucleophile" evidence="5">
    <location>
        <position position="270"/>
    </location>
</feature>
<dbReference type="InterPro" id="IPR001000">
    <property type="entry name" value="GH10_dom"/>
</dbReference>
<gene>
    <name evidence="9" type="ORF">ABS766_04100</name>
</gene>
<dbReference type="PANTHER" id="PTHR31490">
    <property type="entry name" value="GLYCOSYL HYDROLASE"/>
    <property type="match status" value="1"/>
</dbReference>
<dbReference type="SUPFAM" id="SSF51445">
    <property type="entry name" value="(Trans)glycosidases"/>
    <property type="match status" value="1"/>
</dbReference>
<comment type="caution">
    <text evidence="9">The sequence shown here is derived from an EMBL/GenBank/DDBJ whole genome shotgun (WGS) entry which is preliminary data.</text>
</comment>
<dbReference type="InterPro" id="IPR031158">
    <property type="entry name" value="GH10_AS"/>
</dbReference>
<dbReference type="PANTHER" id="PTHR31490:SF90">
    <property type="entry name" value="ENDO-1,4-BETA-XYLANASE A"/>
    <property type="match status" value="1"/>
</dbReference>
<evidence type="ECO:0000256" key="4">
    <source>
        <dbReference type="ARBA" id="ARBA00023326"/>
    </source>
</evidence>
<reference evidence="9 10" key="1">
    <citation type="submission" date="2024-06" db="EMBL/GenBank/DDBJ databases">
        <authorList>
            <person name="Kaempfer P."/>
            <person name="Viver T."/>
        </authorList>
    </citation>
    <scope>NUCLEOTIDE SEQUENCE [LARGE SCALE GENOMIC DNA]</scope>
    <source>
        <strain evidence="9 10">ST-119</strain>
    </source>
</reference>
<evidence type="ECO:0000256" key="2">
    <source>
        <dbReference type="ARBA" id="ARBA00023277"/>
    </source>
</evidence>
<keyword evidence="10" id="KW-1185">Reference proteome</keyword>
<accession>A0ABW8YTH4</accession>
<evidence type="ECO:0000313" key="9">
    <source>
        <dbReference type="EMBL" id="MFL9843596.1"/>
    </source>
</evidence>
<dbReference type="EC" id="3.2.1.8" evidence="6"/>
<evidence type="ECO:0000313" key="10">
    <source>
        <dbReference type="Proteomes" id="UP001629156"/>
    </source>
</evidence>
<keyword evidence="1 6" id="KW-0378">Hydrolase</keyword>
<feature type="chain" id="PRO_5047032191" description="Beta-xylanase" evidence="7">
    <location>
        <begin position="24"/>
        <end position="382"/>
    </location>
</feature>
<evidence type="ECO:0000256" key="7">
    <source>
        <dbReference type="SAM" id="SignalP"/>
    </source>
</evidence>
<dbReference type="SMART" id="SM00633">
    <property type="entry name" value="Glyco_10"/>
    <property type="match status" value="1"/>
</dbReference>
<evidence type="ECO:0000259" key="8">
    <source>
        <dbReference type="PROSITE" id="PS51760"/>
    </source>
</evidence>
<dbReference type="InterPro" id="IPR044846">
    <property type="entry name" value="GH10"/>
</dbReference>
<organism evidence="9 10">
    <name type="scientific">Flavobacterium rhizosphaerae</name>
    <dbReference type="NCBI Taxonomy" id="3163298"/>
    <lineage>
        <taxon>Bacteria</taxon>
        <taxon>Pseudomonadati</taxon>
        <taxon>Bacteroidota</taxon>
        <taxon>Flavobacteriia</taxon>
        <taxon>Flavobacteriales</taxon>
        <taxon>Flavobacteriaceae</taxon>
        <taxon>Flavobacterium</taxon>
    </lineage>
</organism>
<dbReference type="Gene3D" id="3.20.20.80">
    <property type="entry name" value="Glycosidases"/>
    <property type="match status" value="1"/>
</dbReference>
<dbReference type="Pfam" id="PF00331">
    <property type="entry name" value="Glyco_hydro_10"/>
    <property type="match status" value="1"/>
</dbReference>
<evidence type="ECO:0000256" key="3">
    <source>
        <dbReference type="ARBA" id="ARBA00023295"/>
    </source>
</evidence>
<sequence length="382" mass="43296">MKSITIKSIAAFFLLACSGFTNPVSEPAPVKDISFKDAFKGKFYIGVAINRFQAMGRVEDEAKLIKEQFSSISPENDLKWQMIHPQSDQYNFEPADAYVNFGKESDMFIIGHTLVWHSQTPKWVFEDENGNPLTREALLKRMEDHIKTVVGRYKGVIKGWDVVNEALNEDGTLRDSKWRKIIGDDYIEKAFEFAHAADPNAELYYNDYNMYKAEKRAGAVKLVEKLKAKGLRITAVGAQAHYSLENGTLQEVEATIKDFINAGVHVNFTELDISVLPNGNAANSADVANSAEYKEELNPYTKGLPAEVQTKLADKYGNLFKLFVKYKKHIDRVTFWGLSDRTTWLNNFPIRGRTNYPLPFNRDLSVKKDVKEAILSAVQTSR</sequence>
<keyword evidence="3 6" id="KW-0326">Glycosidase</keyword>
<name>A0ABW8YTH4_9FLAO</name>
<keyword evidence="2 6" id="KW-0119">Carbohydrate metabolism</keyword>
<feature type="domain" description="GH10" evidence="8">
    <location>
        <begin position="29"/>
        <end position="377"/>
    </location>
</feature>
<feature type="signal peptide" evidence="7">
    <location>
        <begin position="1"/>
        <end position="23"/>
    </location>
</feature>